<evidence type="ECO:0000256" key="1">
    <source>
        <dbReference type="ARBA" id="ARBA00022679"/>
    </source>
</evidence>
<keyword evidence="1" id="KW-0808">Transferase</keyword>
<dbReference type="SUPFAM" id="SSF82549">
    <property type="entry name" value="DAK1/DegV-like"/>
    <property type="match status" value="1"/>
</dbReference>
<dbReference type="SUPFAM" id="SSF101473">
    <property type="entry name" value="DhaL-like"/>
    <property type="match status" value="1"/>
</dbReference>
<name>A0A5J4Z0A8_PORPP</name>
<dbReference type="AlphaFoldDB" id="A0A5J4Z0A8"/>
<dbReference type="FunFam" id="3.40.50.10440:FF:000001">
    <property type="entry name" value="Dihydroxyacetone kinase, DhaK subunit"/>
    <property type="match status" value="1"/>
</dbReference>
<dbReference type="InterPro" id="IPR050861">
    <property type="entry name" value="Dihydroxyacetone_Kinase"/>
</dbReference>
<evidence type="ECO:0000313" key="8">
    <source>
        <dbReference type="Proteomes" id="UP000324585"/>
    </source>
</evidence>
<protein>
    <submittedName>
        <fullName evidence="7">Dihydroxyacetone kinase</fullName>
    </submittedName>
</protein>
<keyword evidence="2" id="KW-0547">Nucleotide-binding</keyword>
<dbReference type="FunFam" id="1.25.40.340:FF:000002">
    <property type="entry name" value="Dihydroxyacetone kinase, L subunit"/>
    <property type="match status" value="1"/>
</dbReference>
<dbReference type="PROSITE" id="PS51481">
    <property type="entry name" value="DHAK"/>
    <property type="match status" value="1"/>
</dbReference>
<evidence type="ECO:0000259" key="6">
    <source>
        <dbReference type="PROSITE" id="PS51481"/>
    </source>
</evidence>
<dbReference type="SMART" id="SM01120">
    <property type="entry name" value="Dak2"/>
    <property type="match status" value="1"/>
</dbReference>
<proteinExistence type="predicted"/>
<evidence type="ECO:0000313" key="7">
    <source>
        <dbReference type="EMBL" id="KAA8496253.1"/>
    </source>
</evidence>
<dbReference type="PANTHER" id="PTHR28629:SF4">
    <property type="entry name" value="TRIOKINASE_FMN CYCLASE"/>
    <property type="match status" value="1"/>
</dbReference>
<dbReference type="InterPro" id="IPR004006">
    <property type="entry name" value="DhaK_dom"/>
</dbReference>
<organism evidence="7 8">
    <name type="scientific">Porphyridium purpureum</name>
    <name type="common">Red alga</name>
    <name type="synonym">Porphyridium cruentum</name>
    <dbReference type="NCBI Taxonomy" id="35688"/>
    <lineage>
        <taxon>Eukaryota</taxon>
        <taxon>Rhodophyta</taxon>
        <taxon>Bangiophyceae</taxon>
        <taxon>Porphyridiales</taxon>
        <taxon>Porphyridiaceae</taxon>
        <taxon>Porphyridium</taxon>
    </lineage>
</organism>
<gene>
    <name evidence="7" type="ORF">FVE85_2408</name>
</gene>
<dbReference type="OrthoDB" id="1724672at2759"/>
<feature type="domain" description="DhaK" evidence="6">
    <location>
        <begin position="68"/>
        <end position="395"/>
    </location>
</feature>
<reference evidence="8" key="1">
    <citation type="journal article" date="2019" name="Nat. Commun.">
        <title>Expansion of phycobilisome linker gene families in mesophilic red algae.</title>
        <authorList>
            <person name="Lee J."/>
            <person name="Kim D."/>
            <person name="Bhattacharya D."/>
            <person name="Yoon H.S."/>
        </authorList>
    </citation>
    <scope>NUCLEOTIDE SEQUENCE [LARGE SCALE GENOMIC DNA]</scope>
    <source>
        <strain evidence="8">CCMP 1328</strain>
    </source>
</reference>
<keyword evidence="3 7" id="KW-0418">Kinase</keyword>
<feature type="domain" description="DhaL" evidence="5">
    <location>
        <begin position="429"/>
        <end position="613"/>
    </location>
</feature>
<dbReference type="Gene3D" id="1.25.40.340">
    <property type="match status" value="1"/>
</dbReference>
<dbReference type="GO" id="GO:0019563">
    <property type="term" value="P:glycerol catabolic process"/>
    <property type="evidence" value="ECO:0007669"/>
    <property type="project" value="TreeGrafter"/>
</dbReference>
<sequence length="619" mass="64466">MVGVGRSLQGSQGRMAQTDARWHAAFVPNSAHGLASTPRGGVHLDLAPRRVGAMRMSGEPVRKRMYNPSHNIVEDAIKGALQHSGGALARLEYQNSVRVVVRNDDTANRKVEVALLSGGGSGHEPSHAGWVGEGMLSAAVCGDVFASPSTEAVLAGIKAVAGEKGALIIVKNYTGDRLNFGVALEKAKKNGIPCRMLIVGDDIAIEDAPQPRGIAGVVLVHKLAGAAAQKGYDLDKVHEIASAAAKNVYSIGMSMTVCSQPGSKPSDRLDGDLVEYGLGIHGEPGVERRTMGSSAETCSHLVEFFSKRLGEDKKSKPYALLVNNLGSLPPLEMSVVVGDACEALHKAGFTNIDSVMVNTAMTSLDMAGFSLTLLDVSCHDEVRELLYAPTTASAWVQPKPYKADIEVKPCPAPEEATFEAPKTLDAAAKLKREVIKRAAESIIKAEPDLTAADLIVGDGDCGLTLKQGAERVIADLDKLPLNSNADLLSALGICVGNSMGGTSGILYSLGFQGAAAEVDKQGWLGGLKAGTEAIMFYGGAKKGMRTMIDALVPALEAENADQAAEAAVKGAASTASMGKAGAGRSSYIPAEDMKGTADPGATAVGIWLKAAVEAYNELK</sequence>
<keyword evidence="8" id="KW-1185">Reference proteome</keyword>
<evidence type="ECO:0000256" key="4">
    <source>
        <dbReference type="ARBA" id="ARBA00022840"/>
    </source>
</evidence>
<evidence type="ECO:0000256" key="2">
    <source>
        <dbReference type="ARBA" id="ARBA00022741"/>
    </source>
</evidence>
<dbReference type="GO" id="GO:0005524">
    <property type="term" value="F:ATP binding"/>
    <property type="evidence" value="ECO:0007669"/>
    <property type="project" value="UniProtKB-KW"/>
</dbReference>
<dbReference type="EMBL" id="VRMN01000003">
    <property type="protein sequence ID" value="KAA8496253.1"/>
    <property type="molecule type" value="Genomic_DNA"/>
</dbReference>
<dbReference type="Gene3D" id="3.30.1180.20">
    <property type="entry name" value="Dihydroxyacetone kinase, domain 2"/>
    <property type="match status" value="1"/>
</dbReference>
<dbReference type="Pfam" id="PF02734">
    <property type="entry name" value="Dak2"/>
    <property type="match status" value="1"/>
</dbReference>
<dbReference type="PANTHER" id="PTHR28629">
    <property type="entry name" value="TRIOKINASE/FMN CYCLASE"/>
    <property type="match status" value="1"/>
</dbReference>
<dbReference type="OMA" id="ALNMNGF"/>
<comment type="caution">
    <text evidence="7">The sequence shown here is derived from an EMBL/GenBank/DDBJ whole genome shotgun (WGS) entry which is preliminary data.</text>
</comment>
<dbReference type="InterPro" id="IPR036117">
    <property type="entry name" value="DhaL_dom_sf"/>
</dbReference>
<dbReference type="Gene3D" id="3.40.50.10440">
    <property type="entry name" value="Dihydroxyacetone kinase, domain 1"/>
    <property type="match status" value="1"/>
</dbReference>
<dbReference type="GO" id="GO:0004371">
    <property type="term" value="F:glycerone kinase activity"/>
    <property type="evidence" value="ECO:0007669"/>
    <property type="project" value="InterPro"/>
</dbReference>
<accession>A0A5J4Z0A8</accession>
<evidence type="ECO:0000256" key="3">
    <source>
        <dbReference type="ARBA" id="ARBA00022777"/>
    </source>
</evidence>
<dbReference type="GO" id="GO:0005829">
    <property type="term" value="C:cytosol"/>
    <property type="evidence" value="ECO:0007669"/>
    <property type="project" value="TreeGrafter"/>
</dbReference>
<dbReference type="Pfam" id="PF02733">
    <property type="entry name" value="Dak1"/>
    <property type="match status" value="1"/>
</dbReference>
<keyword evidence="4" id="KW-0067">ATP-binding</keyword>
<dbReference type="InterPro" id="IPR004007">
    <property type="entry name" value="DhaL_dom"/>
</dbReference>
<dbReference type="Proteomes" id="UP000324585">
    <property type="component" value="Unassembled WGS sequence"/>
</dbReference>
<dbReference type="PROSITE" id="PS51480">
    <property type="entry name" value="DHAL"/>
    <property type="match status" value="1"/>
</dbReference>
<evidence type="ECO:0000259" key="5">
    <source>
        <dbReference type="PROSITE" id="PS51480"/>
    </source>
</evidence>